<organism evidence="1 2">
    <name type="scientific">Adineta steineri</name>
    <dbReference type="NCBI Taxonomy" id="433720"/>
    <lineage>
        <taxon>Eukaryota</taxon>
        <taxon>Metazoa</taxon>
        <taxon>Spiralia</taxon>
        <taxon>Gnathifera</taxon>
        <taxon>Rotifera</taxon>
        <taxon>Eurotatoria</taxon>
        <taxon>Bdelloidea</taxon>
        <taxon>Adinetida</taxon>
        <taxon>Adinetidae</taxon>
        <taxon>Adineta</taxon>
    </lineage>
</organism>
<gene>
    <name evidence="1" type="ORF">KXQ929_LOCUS52974</name>
</gene>
<evidence type="ECO:0000313" key="2">
    <source>
        <dbReference type="Proteomes" id="UP000663868"/>
    </source>
</evidence>
<dbReference type="Proteomes" id="UP000663868">
    <property type="component" value="Unassembled WGS sequence"/>
</dbReference>
<evidence type="ECO:0000313" key="1">
    <source>
        <dbReference type="EMBL" id="CAF4434271.1"/>
    </source>
</evidence>
<name>A0A820RE16_9BILA</name>
<accession>A0A820RE16</accession>
<comment type="caution">
    <text evidence="1">The sequence shown here is derived from an EMBL/GenBank/DDBJ whole genome shotgun (WGS) entry which is preliminary data.</text>
</comment>
<dbReference type="AlphaFoldDB" id="A0A820RE16"/>
<dbReference type="EMBL" id="CAJOBB010029079">
    <property type="protein sequence ID" value="CAF4434271.1"/>
    <property type="molecule type" value="Genomic_DNA"/>
</dbReference>
<feature type="non-terminal residue" evidence="1">
    <location>
        <position position="1"/>
    </location>
</feature>
<protein>
    <submittedName>
        <fullName evidence="1">Uncharacterized protein</fullName>
    </submittedName>
</protein>
<proteinExistence type="predicted"/>
<sequence length="25" mass="2879">GGENKIAIDLIVRHVNRELQNSKKF</sequence>
<reference evidence="1" key="1">
    <citation type="submission" date="2021-02" db="EMBL/GenBank/DDBJ databases">
        <authorList>
            <person name="Nowell W R."/>
        </authorList>
    </citation>
    <scope>NUCLEOTIDE SEQUENCE</scope>
</reference>